<reference evidence="2" key="3">
    <citation type="submission" date="2022-06" db="UniProtKB">
        <authorList>
            <consortium name="EnsemblPlants"/>
        </authorList>
    </citation>
    <scope>IDENTIFICATION</scope>
</reference>
<dbReference type="AlphaFoldDB" id="A0A8R7U8N9"/>
<evidence type="ECO:0000313" key="2">
    <source>
        <dbReference type="EnsemblPlants" id="TuG1812G0400002745.01.T01.cds326327"/>
    </source>
</evidence>
<feature type="region of interest" description="Disordered" evidence="1">
    <location>
        <begin position="131"/>
        <end position="207"/>
    </location>
</feature>
<dbReference type="Gramene" id="TuG1812G0400002745.01.T01">
    <property type="protein sequence ID" value="TuG1812G0400002745.01.T01.cds326327"/>
    <property type="gene ID" value="TuG1812G0400002745.01"/>
</dbReference>
<proteinExistence type="predicted"/>
<keyword evidence="3" id="KW-1185">Reference proteome</keyword>
<evidence type="ECO:0000313" key="3">
    <source>
        <dbReference type="Proteomes" id="UP000015106"/>
    </source>
</evidence>
<accession>A0A8R7U8N9</accession>
<reference evidence="3" key="1">
    <citation type="journal article" date="2013" name="Nature">
        <title>Draft genome of the wheat A-genome progenitor Triticum urartu.</title>
        <authorList>
            <person name="Ling H.Q."/>
            <person name="Zhao S."/>
            <person name="Liu D."/>
            <person name="Wang J."/>
            <person name="Sun H."/>
            <person name="Zhang C."/>
            <person name="Fan H."/>
            <person name="Li D."/>
            <person name="Dong L."/>
            <person name="Tao Y."/>
            <person name="Gao C."/>
            <person name="Wu H."/>
            <person name="Li Y."/>
            <person name="Cui Y."/>
            <person name="Guo X."/>
            <person name="Zheng S."/>
            <person name="Wang B."/>
            <person name="Yu K."/>
            <person name="Liang Q."/>
            <person name="Yang W."/>
            <person name="Lou X."/>
            <person name="Chen J."/>
            <person name="Feng M."/>
            <person name="Jian J."/>
            <person name="Zhang X."/>
            <person name="Luo G."/>
            <person name="Jiang Y."/>
            <person name="Liu J."/>
            <person name="Wang Z."/>
            <person name="Sha Y."/>
            <person name="Zhang B."/>
            <person name="Wu H."/>
            <person name="Tang D."/>
            <person name="Shen Q."/>
            <person name="Xue P."/>
            <person name="Zou S."/>
            <person name="Wang X."/>
            <person name="Liu X."/>
            <person name="Wang F."/>
            <person name="Yang Y."/>
            <person name="An X."/>
            <person name="Dong Z."/>
            <person name="Zhang K."/>
            <person name="Zhang X."/>
            <person name="Luo M.C."/>
            <person name="Dvorak J."/>
            <person name="Tong Y."/>
            <person name="Wang J."/>
            <person name="Yang H."/>
            <person name="Li Z."/>
            <person name="Wang D."/>
            <person name="Zhang A."/>
            <person name="Wang J."/>
        </authorList>
    </citation>
    <scope>NUCLEOTIDE SEQUENCE</scope>
    <source>
        <strain evidence="3">cv. G1812</strain>
    </source>
</reference>
<sequence>MTVDESICEQEKRLARIWVVIRNRSQHERRHQTDEGHRSGRTHPALHRLWISSGEKGHQILCPASYKLVSRTAAFVSRRKPNLRRPSPPQHLYNYSHTPSAALAHEPPRRGQGWRKKYQSRWCNCRLSRTARPHRPIGSSPSPARWGRSQDRFIGRDAAPPSERRPTNPYLHAGGVLELPPRFTRSDGHRRRRGATRSSAEELKSPP</sequence>
<evidence type="ECO:0000256" key="1">
    <source>
        <dbReference type="SAM" id="MobiDB-lite"/>
    </source>
</evidence>
<dbReference type="Proteomes" id="UP000015106">
    <property type="component" value="Chromosome 4"/>
</dbReference>
<protein>
    <submittedName>
        <fullName evidence="2">Uncharacterized protein</fullName>
    </submittedName>
</protein>
<name>A0A8R7U8N9_TRIUA</name>
<feature type="region of interest" description="Disordered" evidence="1">
    <location>
        <begin position="79"/>
        <end position="115"/>
    </location>
</feature>
<dbReference type="EnsemblPlants" id="TuG1812G0400002745.01.T01">
    <property type="protein sequence ID" value="TuG1812G0400002745.01.T01.cds326327"/>
    <property type="gene ID" value="TuG1812G0400002745.01"/>
</dbReference>
<organism evidence="2 3">
    <name type="scientific">Triticum urartu</name>
    <name type="common">Red wild einkorn</name>
    <name type="synonym">Crithodium urartu</name>
    <dbReference type="NCBI Taxonomy" id="4572"/>
    <lineage>
        <taxon>Eukaryota</taxon>
        <taxon>Viridiplantae</taxon>
        <taxon>Streptophyta</taxon>
        <taxon>Embryophyta</taxon>
        <taxon>Tracheophyta</taxon>
        <taxon>Spermatophyta</taxon>
        <taxon>Magnoliopsida</taxon>
        <taxon>Liliopsida</taxon>
        <taxon>Poales</taxon>
        <taxon>Poaceae</taxon>
        <taxon>BOP clade</taxon>
        <taxon>Pooideae</taxon>
        <taxon>Triticodae</taxon>
        <taxon>Triticeae</taxon>
        <taxon>Triticinae</taxon>
        <taxon>Triticum</taxon>
    </lineage>
</organism>
<reference evidence="2" key="2">
    <citation type="submission" date="2018-03" db="EMBL/GenBank/DDBJ databases">
        <title>The Triticum urartu genome reveals the dynamic nature of wheat genome evolution.</title>
        <authorList>
            <person name="Ling H."/>
            <person name="Ma B."/>
            <person name="Shi X."/>
            <person name="Liu H."/>
            <person name="Dong L."/>
            <person name="Sun H."/>
            <person name="Cao Y."/>
            <person name="Gao Q."/>
            <person name="Zheng S."/>
            <person name="Li Y."/>
            <person name="Yu Y."/>
            <person name="Du H."/>
            <person name="Qi M."/>
            <person name="Li Y."/>
            <person name="Yu H."/>
            <person name="Cui Y."/>
            <person name="Wang N."/>
            <person name="Chen C."/>
            <person name="Wu H."/>
            <person name="Zhao Y."/>
            <person name="Zhang J."/>
            <person name="Li Y."/>
            <person name="Zhou W."/>
            <person name="Zhang B."/>
            <person name="Hu W."/>
            <person name="Eijk M."/>
            <person name="Tang J."/>
            <person name="Witsenboer H."/>
            <person name="Zhao S."/>
            <person name="Li Z."/>
            <person name="Zhang A."/>
            <person name="Wang D."/>
            <person name="Liang C."/>
        </authorList>
    </citation>
    <scope>NUCLEOTIDE SEQUENCE [LARGE SCALE GENOMIC DNA]</scope>
    <source>
        <strain evidence="2">cv. G1812</strain>
    </source>
</reference>